<evidence type="ECO:0000256" key="3">
    <source>
        <dbReference type="ARBA" id="ARBA00023125"/>
    </source>
</evidence>
<feature type="region of interest" description="Disordered" evidence="7">
    <location>
        <begin position="98"/>
        <end position="121"/>
    </location>
</feature>
<evidence type="ECO:0000313" key="9">
    <source>
        <dbReference type="EMBL" id="RRT72959.1"/>
    </source>
</evidence>
<dbReference type="SMART" id="SM00380">
    <property type="entry name" value="AP2"/>
    <property type="match status" value="1"/>
</dbReference>
<gene>
    <name evidence="9" type="ORF">B296_00023800</name>
</gene>
<dbReference type="PANTHER" id="PTHR32467">
    <property type="entry name" value="AP2-LIKE ETHYLENE-RESPONSIVE TRANSCRIPTION FACTOR"/>
    <property type="match status" value="1"/>
</dbReference>
<evidence type="ECO:0000259" key="8">
    <source>
        <dbReference type="PROSITE" id="PS51032"/>
    </source>
</evidence>
<dbReference type="GO" id="GO:0005634">
    <property type="term" value="C:nucleus"/>
    <property type="evidence" value="ECO:0007669"/>
    <property type="project" value="UniProtKB-SubCell"/>
</dbReference>
<dbReference type="PROSITE" id="PS51032">
    <property type="entry name" value="AP2_ERF"/>
    <property type="match status" value="1"/>
</dbReference>
<proteinExistence type="inferred from homology"/>
<dbReference type="Gene3D" id="3.30.730.10">
    <property type="entry name" value="AP2/ERF domain"/>
    <property type="match status" value="1"/>
</dbReference>
<evidence type="ECO:0000256" key="6">
    <source>
        <dbReference type="ARBA" id="ARBA00037973"/>
    </source>
</evidence>
<comment type="similarity">
    <text evidence="6">Belongs to the AP2/ERF transcription factor family. AP2 subfamily.</text>
</comment>
<dbReference type="GO" id="GO:0003700">
    <property type="term" value="F:DNA-binding transcription factor activity"/>
    <property type="evidence" value="ECO:0007669"/>
    <property type="project" value="InterPro"/>
</dbReference>
<feature type="region of interest" description="Disordered" evidence="7">
    <location>
        <begin position="1"/>
        <end position="57"/>
    </location>
</feature>
<dbReference type="GO" id="GO:0003677">
    <property type="term" value="F:DNA binding"/>
    <property type="evidence" value="ECO:0007669"/>
    <property type="project" value="UniProtKB-KW"/>
</dbReference>
<dbReference type="Proteomes" id="UP000287651">
    <property type="component" value="Unassembled WGS sequence"/>
</dbReference>
<protein>
    <recommendedName>
        <fullName evidence="8">AP2/ERF domain-containing protein</fullName>
    </recommendedName>
</protein>
<accession>A0A427A9S9</accession>
<evidence type="ECO:0000256" key="1">
    <source>
        <dbReference type="ARBA" id="ARBA00004123"/>
    </source>
</evidence>
<evidence type="ECO:0000256" key="7">
    <source>
        <dbReference type="SAM" id="MobiDB-lite"/>
    </source>
</evidence>
<keyword evidence="4" id="KW-0804">Transcription</keyword>
<name>A0A427A9S9_ENSVE</name>
<dbReference type="AlphaFoldDB" id="A0A427A9S9"/>
<dbReference type="InterPro" id="IPR036955">
    <property type="entry name" value="AP2/ERF_dom_sf"/>
</dbReference>
<feature type="domain" description="AP2/ERF" evidence="8">
    <location>
        <begin position="120"/>
        <end position="182"/>
    </location>
</feature>
<dbReference type="InterPro" id="IPR001471">
    <property type="entry name" value="AP2/ERF_dom"/>
</dbReference>
<dbReference type="PANTHER" id="PTHR32467:SF142">
    <property type="entry name" value="FLORAL HOMEOTIC PROTEIN APETALA 2"/>
    <property type="match status" value="1"/>
</dbReference>
<evidence type="ECO:0000256" key="2">
    <source>
        <dbReference type="ARBA" id="ARBA00023015"/>
    </source>
</evidence>
<sequence length="243" mass="27030">MGRKWNLNEAATEDEQEEKKGGVARTEGSVEAENDHSVSSDVVVEVSDEGEPVHGDTKIFGFSISGRRDEIPSTDVVTHQFFPEGDVDGMALEPVVTERATEESQAAKKSRRGPRSRSSQFRGVTFYRRTGRWESHIWLAPSSSSLPRKLRKDPNFGTGFTTMAYDRAAIKFRGLDADINFDRDDYKDDLEQVRDGQSCHYLTSSSSSSLPVLSDTFIWVSSIPKLKLLGMPKTPASHSLPVE</sequence>
<comment type="caution">
    <text evidence="9">The sequence shown here is derived from an EMBL/GenBank/DDBJ whole genome shotgun (WGS) entry which is preliminary data.</text>
</comment>
<organism evidence="9 10">
    <name type="scientific">Ensete ventricosum</name>
    <name type="common">Abyssinian banana</name>
    <name type="synonym">Musa ensete</name>
    <dbReference type="NCBI Taxonomy" id="4639"/>
    <lineage>
        <taxon>Eukaryota</taxon>
        <taxon>Viridiplantae</taxon>
        <taxon>Streptophyta</taxon>
        <taxon>Embryophyta</taxon>
        <taxon>Tracheophyta</taxon>
        <taxon>Spermatophyta</taxon>
        <taxon>Magnoliopsida</taxon>
        <taxon>Liliopsida</taxon>
        <taxon>Zingiberales</taxon>
        <taxon>Musaceae</taxon>
        <taxon>Ensete</taxon>
    </lineage>
</organism>
<reference evidence="9 10" key="1">
    <citation type="journal article" date="2014" name="Agronomy (Basel)">
        <title>A Draft Genome Sequence for Ensete ventricosum, the Drought-Tolerant Tree Against Hunger.</title>
        <authorList>
            <person name="Harrison J."/>
            <person name="Moore K.A."/>
            <person name="Paszkiewicz K."/>
            <person name="Jones T."/>
            <person name="Grant M."/>
            <person name="Ambacheew D."/>
            <person name="Muzemil S."/>
            <person name="Studholme D.J."/>
        </authorList>
    </citation>
    <scope>NUCLEOTIDE SEQUENCE [LARGE SCALE GENOMIC DNA]</scope>
</reference>
<keyword evidence="5" id="KW-0539">Nucleus</keyword>
<keyword evidence="3" id="KW-0238">DNA-binding</keyword>
<evidence type="ECO:0000256" key="5">
    <source>
        <dbReference type="ARBA" id="ARBA00023242"/>
    </source>
</evidence>
<dbReference type="EMBL" id="AMZH03003239">
    <property type="protein sequence ID" value="RRT72959.1"/>
    <property type="molecule type" value="Genomic_DNA"/>
</dbReference>
<comment type="subcellular location">
    <subcellularLocation>
        <location evidence="1">Nucleus</location>
    </subcellularLocation>
</comment>
<evidence type="ECO:0000256" key="4">
    <source>
        <dbReference type="ARBA" id="ARBA00023163"/>
    </source>
</evidence>
<keyword evidence="2" id="KW-0805">Transcription regulation</keyword>
<evidence type="ECO:0000313" key="10">
    <source>
        <dbReference type="Proteomes" id="UP000287651"/>
    </source>
</evidence>